<dbReference type="EMBL" id="WHUW01000080">
    <property type="protein sequence ID" value="KAF8427216.1"/>
    <property type="molecule type" value="Genomic_DNA"/>
</dbReference>
<accession>A0AAD4BGN0</accession>
<protein>
    <submittedName>
        <fullName evidence="1">Uncharacterized protein</fullName>
    </submittedName>
</protein>
<organism evidence="1 2">
    <name type="scientific">Boletus edulis BED1</name>
    <dbReference type="NCBI Taxonomy" id="1328754"/>
    <lineage>
        <taxon>Eukaryota</taxon>
        <taxon>Fungi</taxon>
        <taxon>Dikarya</taxon>
        <taxon>Basidiomycota</taxon>
        <taxon>Agaricomycotina</taxon>
        <taxon>Agaricomycetes</taxon>
        <taxon>Agaricomycetidae</taxon>
        <taxon>Boletales</taxon>
        <taxon>Boletineae</taxon>
        <taxon>Boletaceae</taxon>
        <taxon>Boletoideae</taxon>
        <taxon>Boletus</taxon>
    </lineage>
</organism>
<comment type="caution">
    <text evidence="1">The sequence shown here is derived from an EMBL/GenBank/DDBJ whole genome shotgun (WGS) entry which is preliminary data.</text>
</comment>
<dbReference type="AlphaFoldDB" id="A0AAD4BGN0"/>
<name>A0AAD4BGN0_BOLED</name>
<sequence>MFERLRRRVGVLFNDELLPNHVVRGCKTRRSDVGCRLLCDGIDQQIVGEELGDVGDRFGEHSPSILQHSIQIVLHASFDLVRPLFVFIEVEREVAGQRGGGR</sequence>
<evidence type="ECO:0000313" key="1">
    <source>
        <dbReference type="EMBL" id="KAF8427216.1"/>
    </source>
</evidence>
<keyword evidence="2" id="KW-1185">Reference proteome</keyword>
<evidence type="ECO:0000313" key="2">
    <source>
        <dbReference type="Proteomes" id="UP001194468"/>
    </source>
</evidence>
<proteinExistence type="predicted"/>
<reference evidence="1" key="2">
    <citation type="journal article" date="2020" name="Nat. Commun.">
        <title>Large-scale genome sequencing of mycorrhizal fungi provides insights into the early evolution of symbiotic traits.</title>
        <authorList>
            <person name="Miyauchi S."/>
            <person name="Kiss E."/>
            <person name="Kuo A."/>
            <person name="Drula E."/>
            <person name="Kohler A."/>
            <person name="Sanchez-Garcia M."/>
            <person name="Morin E."/>
            <person name="Andreopoulos B."/>
            <person name="Barry K.W."/>
            <person name="Bonito G."/>
            <person name="Buee M."/>
            <person name="Carver A."/>
            <person name="Chen C."/>
            <person name="Cichocki N."/>
            <person name="Clum A."/>
            <person name="Culley D."/>
            <person name="Crous P.W."/>
            <person name="Fauchery L."/>
            <person name="Girlanda M."/>
            <person name="Hayes R.D."/>
            <person name="Keri Z."/>
            <person name="LaButti K."/>
            <person name="Lipzen A."/>
            <person name="Lombard V."/>
            <person name="Magnuson J."/>
            <person name="Maillard F."/>
            <person name="Murat C."/>
            <person name="Nolan M."/>
            <person name="Ohm R.A."/>
            <person name="Pangilinan J."/>
            <person name="Pereira M.F."/>
            <person name="Perotto S."/>
            <person name="Peter M."/>
            <person name="Pfister S."/>
            <person name="Riley R."/>
            <person name="Sitrit Y."/>
            <person name="Stielow J.B."/>
            <person name="Szollosi G."/>
            <person name="Zifcakova L."/>
            <person name="Stursova M."/>
            <person name="Spatafora J.W."/>
            <person name="Tedersoo L."/>
            <person name="Vaario L.M."/>
            <person name="Yamada A."/>
            <person name="Yan M."/>
            <person name="Wang P."/>
            <person name="Xu J."/>
            <person name="Bruns T."/>
            <person name="Baldrian P."/>
            <person name="Vilgalys R."/>
            <person name="Dunand C."/>
            <person name="Henrissat B."/>
            <person name="Grigoriev I.V."/>
            <person name="Hibbett D."/>
            <person name="Nagy L.G."/>
            <person name="Martin F.M."/>
        </authorList>
    </citation>
    <scope>NUCLEOTIDE SEQUENCE</scope>
    <source>
        <strain evidence="1">BED1</strain>
    </source>
</reference>
<dbReference type="Proteomes" id="UP001194468">
    <property type="component" value="Unassembled WGS sequence"/>
</dbReference>
<gene>
    <name evidence="1" type="ORF">L210DRAFT_3565273</name>
</gene>
<reference evidence="1" key="1">
    <citation type="submission" date="2019-10" db="EMBL/GenBank/DDBJ databases">
        <authorList>
            <consortium name="DOE Joint Genome Institute"/>
            <person name="Kuo A."/>
            <person name="Miyauchi S."/>
            <person name="Kiss E."/>
            <person name="Drula E."/>
            <person name="Kohler A."/>
            <person name="Sanchez-Garcia M."/>
            <person name="Andreopoulos B."/>
            <person name="Barry K.W."/>
            <person name="Bonito G."/>
            <person name="Buee M."/>
            <person name="Carver A."/>
            <person name="Chen C."/>
            <person name="Cichocki N."/>
            <person name="Clum A."/>
            <person name="Culley D."/>
            <person name="Crous P.W."/>
            <person name="Fauchery L."/>
            <person name="Girlanda M."/>
            <person name="Hayes R."/>
            <person name="Keri Z."/>
            <person name="LaButti K."/>
            <person name="Lipzen A."/>
            <person name="Lombard V."/>
            <person name="Magnuson J."/>
            <person name="Maillard F."/>
            <person name="Morin E."/>
            <person name="Murat C."/>
            <person name="Nolan M."/>
            <person name="Ohm R."/>
            <person name="Pangilinan J."/>
            <person name="Pereira M."/>
            <person name="Perotto S."/>
            <person name="Peter M."/>
            <person name="Riley R."/>
            <person name="Sitrit Y."/>
            <person name="Stielow B."/>
            <person name="Szollosi G."/>
            <person name="Zifcakova L."/>
            <person name="Stursova M."/>
            <person name="Spatafora J.W."/>
            <person name="Tedersoo L."/>
            <person name="Vaario L.-M."/>
            <person name="Yamada A."/>
            <person name="Yan M."/>
            <person name="Wang P."/>
            <person name="Xu J."/>
            <person name="Bruns T."/>
            <person name="Baldrian P."/>
            <person name="Vilgalys R."/>
            <person name="Henrissat B."/>
            <person name="Grigoriev I.V."/>
            <person name="Hibbett D."/>
            <person name="Nagy L.G."/>
            <person name="Martin F.M."/>
        </authorList>
    </citation>
    <scope>NUCLEOTIDE SEQUENCE</scope>
    <source>
        <strain evidence="1">BED1</strain>
    </source>
</reference>